<accession>A0A2T0N7S8</accession>
<dbReference type="Gene3D" id="3.40.390.10">
    <property type="entry name" value="Collagenase (Catalytic Domain)"/>
    <property type="match status" value="1"/>
</dbReference>
<dbReference type="PANTHER" id="PTHR34819:SF3">
    <property type="entry name" value="CELL SURFACE PROTEIN"/>
    <property type="match status" value="1"/>
</dbReference>
<feature type="compositionally biased region" description="Polar residues" evidence="1">
    <location>
        <begin position="612"/>
        <end position="622"/>
    </location>
</feature>
<dbReference type="Gene3D" id="2.60.40.10">
    <property type="entry name" value="Immunoglobulins"/>
    <property type="match status" value="2"/>
</dbReference>
<evidence type="ECO:0000313" key="4">
    <source>
        <dbReference type="EMBL" id="PRX68598.1"/>
    </source>
</evidence>
<dbReference type="EMBL" id="PVNG01000003">
    <property type="protein sequence ID" value="PRX68598.1"/>
    <property type="molecule type" value="Genomic_DNA"/>
</dbReference>
<dbReference type="AlphaFoldDB" id="A0A2T0N7S8"/>
<feature type="chain" id="PRO_5015634134" evidence="2">
    <location>
        <begin position="27"/>
        <end position="961"/>
    </location>
</feature>
<feature type="region of interest" description="Disordered" evidence="1">
    <location>
        <begin position="342"/>
        <end position="362"/>
    </location>
</feature>
<dbReference type="OrthoDB" id="369088at2"/>
<dbReference type="PANTHER" id="PTHR34819">
    <property type="entry name" value="LARGE CYSTEINE-RICH PERIPLASMIC PROTEIN OMCB"/>
    <property type="match status" value="1"/>
</dbReference>
<comment type="caution">
    <text evidence="4">The sequence shown here is derived from an EMBL/GenBank/DDBJ whole genome shotgun (WGS) entry which is preliminary data.</text>
</comment>
<proteinExistence type="predicted"/>
<name>A0A2T0N7S8_9ACTN</name>
<dbReference type="GO" id="GO:0008237">
    <property type="term" value="F:metallopeptidase activity"/>
    <property type="evidence" value="ECO:0007669"/>
    <property type="project" value="InterPro"/>
</dbReference>
<dbReference type="InterPro" id="IPR047589">
    <property type="entry name" value="DUF11_rpt"/>
</dbReference>
<gene>
    <name evidence="4" type="ORF">B0I32_103560</name>
</gene>
<dbReference type="InterPro" id="IPR024079">
    <property type="entry name" value="MetalloPept_cat_dom_sf"/>
</dbReference>
<organism evidence="4 5">
    <name type="scientific">Nonomuraea fuscirosea</name>
    <dbReference type="NCBI Taxonomy" id="1291556"/>
    <lineage>
        <taxon>Bacteria</taxon>
        <taxon>Bacillati</taxon>
        <taxon>Actinomycetota</taxon>
        <taxon>Actinomycetes</taxon>
        <taxon>Streptosporangiales</taxon>
        <taxon>Streptosporangiaceae</taxon>
        <taxon>Nonomuraea</taxon>
    </lineage>
</organism>
<dbReference type="NCBIfam" id="TIGR01451">
    <property type="entry name" value="B_ant_repeat"/>
    <property type="match status" value="2"/>
</dbReference>
<dbReference type="Proteomes" id="UP000238312">
    <property type="component" value="Unassembled WGS sequence"/>
</dbReference>
<dbReference type="RefSeq" id="WP_146178103.1">
    <property type="nucleotide sequence ID" value="NZ_PVNG01000003.1"/>
</dbReference>
<feature type="compositionally biased region" description="Basic and acidic residues" evidence="1">
    <location>
        <begin position="757"/>
        <end position="766"/>
    </location>
</feature>
<keyword evidence="5" id="KW-1185">Reference proteome</keyword>
<dbReference type="InterPro" id="IPR051172">
    <property type="entry name" value="Chlamydia_OmcB"/>
</dbReference>
<evidence type="ECO:0000259" key="3">
    <source>
        <dbReference type="Pfam" id="PF01345"/>
    </source>
</evidence>
<dbReference type="InterPro" id="IPR013783">
    <property type="entry name" value="Ig-like_fold"/>
</dbReference>
<feature type="domain" description="DUF11" evidence="3">
    <location>
        <begin position="699"/>
        <end position="801"/>
    </location>
</feature>
<keyword evidence="2" id="KW-0732">Signal</keyword>
<evidence type="ECO:0000256" key="2">
    <source>
        <dbReference type="SAM" id="SignalP"/>
    </source>
</evidence>
<dbReference type="SUPFAM" id="SSF55486">
    <property type="entry name" value="Metalloproteases ('zincins'), catalytic domain"/>
    <property type="match status" value="1"/>
</dbReference>
<evidence type="ECO:0000313" key="5">
    <source>
        <dbReference type="Proteomes" id="UP000238312"/>
    </source>
</evidence>
<sequence>MWTRALTACLLAMAGLFALPVTPARSAPATQPVTVRIMSVECEHCTDEGLEDAGKGAPDFYAKISIGSQTFTTPRAPDDRTKVFVPEGWTMTQQVSTSLPSVDISVQIWDADVFPDPNGDDLADSTPRPDDATSRFKLDLVDGSLSGDLTSSNQCLLGNGEEDQPPVQVCFDVRPYTFEDGDGDGFTDYAEHRGLDFNGDGSIDLHLEQFADPTRRDLFVEIDWMKDEGPGRADLDAVEGAFDAARVENPITEARGLALHLIPDEELTWAETLRFDGRDAGAYDDFDDLKWGDPAKSCTHGGEDGHFGTPADRASPLCEQILLFKRLHFRYGIFIHGLSPATVTGRDGKQHPNTTSGMAELDDRGGNDFVVSVGRFARNIDVSRYNGIGAVRQATLLHELGHTFGLGHGGRTDDGRPDPVNCKPNYFSVMNYSRQFATAKSLPADQQLDPDRPLDLQPVDVKPETLVESSLSETKDPGVDGAGGRRVIWGGGADSQWFYDPADEPINWLVDSKRESSVNVNVNRIPVFDGCHESPGGETLRSSPDWDRLVYDFTSSRYFSEGSHGPYLPELTAHDLQRQQAADLNVTKTVDRAEAVPGDRLTYTVKVGNRGPSTATAVSLTDTPPGGAAVTRDLPDLPAGRTDEQTFTYEVPCTVTDGGVLTNTATVTGKDASGGAEPAQLLGDDTATAKTTAHVPVLTLTRTATPGAHAGDPVTHTLTYRNTGSAPATDVVVTDTLPREVYYSGALDQGAGPRPAEVVKDGDGRTTLRWKPGTVAPGASATVTYTARTSLLTTGGTVVTTRATLRYGGAGGCAYPDVTVTADSTVTERPPGRDPRAKLVWQLRESDWTPDLLARTQATDQRYDGADGSAPDGALSKAEVRAALLLPLLRGELLATYLNLADRRINAATRIVSAPAALLDLTSVGQAAGYAQSALQDGDLLRQTKATVVLNEINLNLSERY</sequence>
<feature type="region of interest" description="Disordered" evidence="1">
    <location>
        <begin position="115"/>
        <end position="134"/>
    </location>
</feature>
<evidence type="ECO:0000256" key="1">
    <source>
        <dbReference type="SAM" id="MobiDB-lite"/>
    </source>
</evidence>
<dbReference type="InterPro" id="IPR001434">
    <property type="entry name" value="OmcB-like_DUF11"/>
</dbReference>
<feature type="region of interest" description="Disordered" evidence="1">
    <location>
        <begin position="612"/>
        <end position="639"/>
    </location>
</feature>
<feature type="region of interest" description="Disordered" evidence="1">
    <location>
        <begin position="747"/>
        <end position="773"/>
    </location>
</feature>
<feature type="signal peptide" evidence="2">
    <location>
        <begin position="1"/>
        <end position="26"/>
    </location>
</feature>
<reference evidence="4 5" key="1">
    <citation type="submission" date="2018-03" db="EMBL/GenBank/DDBJ databases">
        <title>Genomic Encyclopedia of Type Strains, Phase III (KMG-III): the genomes of soil and plant-associated and newly described type strains.</title>
        <authorList>
            <person name="Whitman W."/>
        </authorList>
    </citation>
    <scope>NUCLEOTIDE SEQUENCE [LARGE SCALE GENOMIC DNA]</scope>
    <source>
        <strain evidence="4 5">CGMCC 4.7104</strain>
    </source>
</reference>
<dbReference type="GO" id="GO:0005975">
    <property type="term" value="P:carbohydrate metabolic process"/>
    <property type="evidence" value="ECO:0007669"/>
    <property type="project" value="UniProtKB-ARBA"/>
</dbReference>
<feature type="domain" description="DUF11" evidence="3">
    <location>
        <begin position="583"/>
        <end position="671"/>
    </location>
</feature>
<dbReference type="Pfam" id="PF01345">
    <property type="entry name" value="DUF11"/>
    <property type="match status" value="2"/>
</dbReference>
<protein>
    <submittedName>
        <fullName evidence="4">Putative repeat protein (TIGR01451 family)</fullName>
    </submittedName>
</protein>